<feature type="compositionally biased region" description="Low complexity" evidence="1">
    <location>
        <begin position="654"/>
        <end position="667"/>
    </location>
</feature>
<name>A0A0K0EZE7_STRVS</name>
<feature type="transmembrane region" description="Helical" evidence="2">
    <location>
        <begin position="618"/>
        <end position="642"/>
    </location>
</feature>
<reference evidence="4" key="1">
    <citation type="submission" date="2014-07" db="EMBL/GenBank/DDBJ databases">
        <authorList>
            <person name="Martin A.A"/>
            <person name="De Silva N."/>
        </authorList>
    </citation>
    <scope>NUCLEOTIDE SEQUENCE</scope>
</reference>
<evidence type="ECO:0000313" key="4">
    <source>
        <dbReference type="Proteomes" id="UP000035680"/>
    </source>
</evidence>
<keyword evidence="2" id="KW-0812">Transmembrane</keyword>
<feature type="region of interest" description="Disordered" evidence="1">
    <location>
        <begin position="703"/>
        <end position="737"/>
    </location>
</feature>
<keyword evidence="2" id="KW-0472">Membrane</keyword>
<organism evidence="4 5">
    <name type="scientific">Strongyloides venezuelensis</name>
    <name type="common">Threadworm</name>
    <dbReference type="NCBI Taxonomy" id="75913"/>
    <lineage>
        <taxon>Eukaryota</taxon>
        <taxon>Metazoa</taxon>
        <taxon>Ecdysozoa</taxon>
        <taxon>Nematoda</taxon>
        <taxon>Chromadorea</taxon>
        <taxon>Rhabditida</taxon>
        <taxon>Tylenchina</taxon>
        <taxon>Panagrolaimomorpha</taxon>
        <taxon>Strongyloidoidea</taxon>
        <taxon>Strongyloididae</taxon>
        <taxon>Strongyloides</taxon>
    </lineage>
</organism>
<keyword evidence="4" id="KW-1185">Reference proteome</keyword>
<evidence type="ECO:0000256" key="3">
    <source>
        <dbReference type="SAM" id="SignalP"/>
    </source>
</evidence>
<feature type="signal peptide" evidence="3">
    <location>
        <begin position="1"/>
        <end position="24"/>
    </location>
</feature>
<reference evidence="5" key="2">
    <citation type="submission" date="2015-08" db="UniProtKB">
        <authorList>
            <consortium name="WormBaseParasite"/>
        </authorList>
    </citation>
    <scope>IDENTIFICATION</scope>
</reference>
<evidence type="ECO:0000256" key="1">
    <source>
        <dbReference type="SAM" id="MobiDB-lite"/>
    </source>
</evidence>
<sequence length="737" mass="85043">MLVKFISILLIILQDTKFVSNVNGLRVQFSTIKTCYYYKVNNIDYVDNDKTFTINLNKLKKYKTVKTRYINVEFKEVKIFHLQLDDRKDSSRSPCGIIIALRNDEQYHSSFSIAYNEGNNFGSVDHIRLFCNIQLCELGLIFFDKYKNADALNDIFKVHTVEHAVLLVLKSSDNKILLDKRPYDKLNIRLGFCPYINWIHKKGWLKYIPEDHIIDNGFFEEENGYGHIVVPNYKRNDNVEEFICGTLKQPSLPDILIGIKLYNMNGYSGETGELNPLNNEIKCRSSDNPQYHYHFGYLEKDTNYMSERFMEAINVRDKDSKHKFYAGQKIYIYKWDNIQKGIKNENSILRLKNPFVIEEASCIKNLKSNIKANILPTIGSVDSIQKHRKKNIYYRLIKLDDLYKNYTFRCLSKVEGINKAHMDEYYSRSAVFFIKNEEKPNIIYTLSENEIKFDRESMDNYGSYRCKESKVTKVFNKNVIKMDKVYYLPDENSELPLDNSKNNIRQYIGCIKQYESLGEIKKIKIEFGENVRKPINIVNFSKATDGVNIKENLITYKMPKNVPGVIVKCIYQTPADTTFYTKREISFVIRGGNKKKNITIFATNNDKAVTHYADNSTVWIAAIVITVLLSCIMVIIVAYIIVRKTKKRKVGNCSSSSISYSESSSLSKGYDKKSTGLSSIKKTATGKLKNDFNLIVVKMNKNGNDSKTSTTSSNVTGKSSSTNLTQNHIKNVKLTAK</sequence>
<proteinExistence type="predicted"/>
<dbReference type="AlphaFoldDB" id="A0A0K0EZE7"/>
<dbReference type="Proteomes" id="UP000035680">
    <property type="component" value="Unassembled WGS sequence"/>
</dbReference>
<feature type="chain" id="PRO_5005329094" evidence="3">
    <location>
        <begin position="25"/>
        <end position="737"/>
    </location>
</feature>
<evidence type="ECO:0000256" key="2">
    <source>
        <dbReference type="SAM" id="Phobius"/>
    </source>
</evidence>
<feature type="region of interest" description="Disordered" evidence="1">
    <location>
        <begin position="652"/>
        <end position="676"/>
    </location>
</feature>
<evidence type="ECO:0000313" key="5">
    <source>
        <dbReference type="WBParaSite" id="SVE_0190600.1"/>
    </source>
</evidence>
<feature type="compositionally biased region" description="Polar residues" evidence="1">
    <location>
        <begin position="703"/>
        <end position="729"/>
    </location>
</feature>
<keyword evidence="2" id="KW-1133">Transmembrane helix</keyword>
<dbReference type="WBParaSite" id="SVE_0190600.1">
    <property type="protein sequence ID" value="SVE_0190600.1"/>
    <property type="gene ID" value="SVE_0190600"/>
</dbReference>
<protein>
    <submittedName>
        <fullName evidence="5">EGF-like domain-containing protein</fullName>
    </submittedName>
</protein>
<accession>A0A0K0EZE7</accession>
<keyword evidence="3" id="KW-0732">Signal</keyword>